<dbReference type="Ensembl" id="ENSTMTT00000027731.1">
    <property type="protein sequence ID" value="ENSTMTP00000026763.1"/>
    <property type="gene ID" value="ENSTMTG00000019565.1"/>
</dbReference>
<dbReference type="AlphaFoldDB" id="A0A674K1F7"/>
<evidence type="ECO:0000313" key="2">
    <source>
        <dbReference type="Ensembl" id="ENSTMTP00000026763.1"/>
    </source>
</evidence>
<protein>
    <submittedName>
        <fullName evidence="2">Uncharacterized protein</fullName>
    </submittedName>
</protein>
<accession>A0A674K1F7</accession>
<dbReference type="Gene3D" id="1.10.20.10">
    <property type="entry name" value="Histone, subunit A"/>
    <property type="match status" value="1"/>
</dbReference>
<keyword evidence="3" id="KW-1185">Reference proteome</keyword>
<name>A0A674K1F7_9SAUR</name>
<reference evidence="2" key="2">
    <citation type="submission" date="2025-09" db="UniProtKB">
        <authorList>
            <consortium name="Ensembl"/>
        </authorList>
    </citation>
    <scope>IDENTIFICATION</scope>
</reference>
<dbReference type="InterPro" id="IPR009072">
    <property type="entry name" value="Histone-fold"/>
</dbReference>
<feature type="region of interest" description="Disordered" evidence="1">
    <location>
        <begin position="26"/>
        <end position="61"/>
    </location>
</feature>
<feature type="compositionally biased region" description="Basic and acidic residues" evidence="1">
    <location>
        <begin position="52"/>
        <end position="61"/>
    </location>
</feature>
<evidence type="ECO:0000256" key="1">
    <source>
        <dbReference type="SAM" id="MobiDB-lite"/>
    </source>
</evidence>
<proteinExistence type="predicted"/>
<sequence>MSPEEMEFQPFIAPLTELLDIYRHEQKARKNQEKKDKTADCEEQEELGGGETDMHRGWALF</sequence>
<feature type="compositionally biased region" description="Basic and acidic residues" evidence="1">
    <location>
        <begin position="26"/>
        <end position="40"/>
    </location>
</feature>
<dbReference type="Proteomes" id="UP000472274">
    <property type="component" value="Unplaced"/>
</dbReference>
<evidence type="ECO:0000313" key="3">
    <source>
        <dbReference type="Proteomes" id="UP000472274"/>
    </source>
</evidence>
<dbReference type="InParanoid" id="A0A674K1F7"/>
<dbReference type="GeneTree" id="ENSGT00950000185362"/>
<dbReference type="GO" id="GO:0046982">
    <property type="term" value="F:protein heterodimerization activity"/>
    <property type="evidence" value="ECO:0007669"/>
    <property type="project" value="InterPro"/>
</dbReference>
<reference evidence="2" key="1">
    <citation type="submission" date="2025-08" db="UniProtKB">
        <authorList>
            <consortium name="Ensembl"/>
        </authorList>
    </citation>
    <scope>IDENTIFICATION</scope>
</reference>
<organism evidence="2 3">
    <name type="scientific">Terrapene triunguis</name>
    <name type="common">Three-toed box turtle</name>
    <dbReference type="NCBI Taxonomy" id="2587831"/>
    <lineage>
        <taxon>Eukaryota</taxon>
        <taxon>Metazoa</taxon>
        <taxon>Chordata</taxon>
        <taxon>Craniata</taxon>
        <taxon>Vertebrata</taxon>
        <taxon>Euteleostomi</taxon>
        <taxon>Archelosauria</taxon>
        <taxon>Testudinata</taxon>
        <taxon>Testudines</taxon>
        <taxon>Cryptodira</taxon>
        <taxon>Durocryptodira</taxon>
        <taxon>Testudinoidea</taxon>
        <taxon>Emydidae</taxon>
        <taxon>Terrapene</taxon>
    </lineage>
</organism>